<evidence type="ECO:0000259" key="1">
    <source>
        <dbReference type="Pfam" id="PF03102"/>
    </source>
</evidence>
<dbReference type="Proteomes" id="UP000324133">
    <property type="component" value="Unassembled WGS sequence"/>
</dbReference>
<dbReference type="Gene3D" id="3.20.20.70">
    <property type="entry name" value="Aldolase class I"/>
    <property type="match status" value="1"/>
</dbReference>
<dbReference type="PANTHER" id="PTHR42966">
    <property type="entry name" value="N-ACETYLNEURAMINATE SYNTHASE"/>
    <property type="match status" value="1"/>
</dbReference>
<gene>
    <name evidence="2" type="ORF">FOA19_19550</name>
</gene>
<reference evidence="2 3" key="1">
    <citation type="submission" date="2019-07" db="EMBL/GenBank/DDBJ databases">
        <title>Rufibacter sp. nov., isolated from lake sediment.</title>
        <authorList>
            <person name="Qu J.-H."/>
        </authorList>
    </citation>
    <scope>NUCLEOTIDE SEQUENCE [LARGE SCALE GENOMIC DNA]</scope>
    <source>
        <strain evidence="2 3">NBS58-1</strain>
    </source>
</reference>
<dbReference type="PANTHER" id="PTHR42966:SF1">
    <property type="entry name" value="SIALIC ACID SYNTHASE"/>
    <property type="match status" value="1"/>
</dbReference>
<sequence length="292" mass="33564">MFDFNYSAPKVIAEIGCNHMGSMEIAKELIQLAKECKSDYAKFQKRNNLELLTEEQYNAPHPNPANSYGDTYGAHREYLEFTKEQHQELKDYCEKIGIGYSTSVWDVISANEIIELNPDFIKVPSACNNNYAMLQVLRDTYKGEIHISFGMTTQEEEEEVVRFFEETNAAKDRLVIYSCTSGYPVPFDNVCLLEINRLYERFGDRVKTIGFSGHHLGIAIDNAAFTLGANWIERHFTKDRTWKGTDHAASLEPTGFKKLVRDLNATYQALSFKEEEILEIEKVQRAKLKNQK</sequence>
<dbReference type="InterPro" id="IPR051690">
    <property type="entry name" value="PseI-like"/>
</dbReference>
<dbReference type="GO" id="GO:0047444">
    <property type="term" value="F:N-acylneuraminate-9-phosphate synthase activity"/>
    <property type="evidence" value="ECO:0007669"/>
    <property type="project" value="TreeGrafter"/>
</dbReference>
<evidence type="ECO:0000313" key="2">
    <source>
        <dbReference type="EMBL" id="KAA3436582.1"/>
    </source>
</evidence>
<dbReference type="OrthoDB" id="9814210at2"/>
<dbReference type="SUPFAM" id="SSF51569">
    <property type="entry name" value="Aldolase"/>
    <property type="match status" value="1"/>
</dbReference>
<dbReference type="Pfam" id="PF03102">
    <property type="entry name" value="NeuB"/>
    <property type="match status" value="1"/>
</dbReference>
<proteinExistence type="predicted"/>
<name>A0A5B6TK70_9BACT</name>
<dbReference type="EMBL" id="VKKY01000003">
    <property type="protein sequence ID" value="KAA3436582.1"/>
    <property type="molecule type" value="Genomic_DNA"/>
</dbReference>
<dbReference type="InterPro" id="IPR013132">
    <property type="entry name" value="PseI/NeuA/B-like_N"/>
</dbReference>
<evidence type="ECO:0000313" key="3">
    <source>
        <dbReference type="Proteomes" id="UP000324133"/>
    </source>
</evidence>
<accession>A0A5B6TK70</accession>
<dbReference type="RefSeq" id="WP_149092523.1">
    <property type="nucleotide sequence ID" value="NZ_VKKY01000003.1"/>
</dbReference>
<keyword evidence="3" id="KW-1185">Reference proteome</keyword>
<dbReference type="AlphaFoldDB" id="A0A5B6TK70"/>
<protein>
    <submittedName>
        <fullName evidence="2">N-acetylneuraminate synthase</fullName>
    </submittedName>
</protein>
<comment type="caution">
    <text evidence="2">The sequence shown here is derived from an EMBL/GenBank/DDBJ whole genome shotgun (WGS) entry which is preliminary data.</text>
</comment>
<dbReference type="InterPro" id="IPR013785">
    <property type="entry name" value="Aldolase_TIM"/>
</dbReference>
<dbReference type="GO" id="GO:0016051">
    <property type="term" value="P:carbohydrate biosynthetic process"/>
    <property type="evidence" value="ECO:0007669"/>
    <property type="project" value="InterPro"/>
</dbReference>
<organism evidence="2 3">
    <name type="scientific">Rufibacter hautae</name>
    <dbReference type="NCBI Taxonomy" id="2595005"/>
    <lineage>
        <taxon>Bacteria</taxon>
        <taxon>Pseudomonadati</taxon>
        <taxon>Bacteroidota</taxon>
        <taxon>Cytophagia</taxon>
        <taxon>Cytophagales</taxon>
        <taxon>Hymenobacteraceae</taxon>
        <taxon>Rufibacter</taxon>
    </lineage>
</organism>
<feature type="domain" description="PseI/NeuA/B-like" evidence="1">
    <location>
        <begin position="29"/>
        <end position="272"/>
    </location>
</feature>